<comment type="caution">
    <text evidence="1">The sequence shown here is derived from an EMBL/GenBank/DDBJ whole genome shotgun (WGS) entry which is preliminary data.</text>
</comment>
<sequence length="970" mass="108894">MLTDLIHYKPDVTLIRDSGIQFLDFGLYLPENSDKKGYFVRQTANGPLLHLHHDENDGTFTIPSSQGETAERVRPESAILLADSLSVSEGQWLPVPWLRGKTGNTSASGPDNWSRIQINRLNEPDAAGNNIRISIAFDTRTLHENDADPLLAPVQSDIDNGIRFSFVRENDDIAAFLDNTWIDGWLREVFLSYVQQHEDRTEQEVASALKLFEYQAHYLNILHMMADHLALPDVLLSSGTLYTPAIPVDLILDVGSTHTCGMLAEDHQQENDGFRQCEELRLRSLSQPYLISDTLFSSRLEFNEAQFGKSHFSLESGRENAFQWPSIVRLGDEAKQLMHQRAGSEGYSGISSPRRYLWDSAPVSQPWRFSGRRKEAPAIAAPSMLLMNDEGIPLHTLTPEVRLPVFTPRYSRASLMTLMLSELISQALVQMNNVAARQKKGHRNAPRQLRHIILTLPSAMPYEEQKHFYKYMSDAISLVWKSLSWHPQDAGFTLQEDKAKSLYPVPSFSFNWDEASCSQLVWIYNESRRYGGKIDKLFGLLGRPDRRYDNGEIKGKSLRIAAIDIGGGTTDLAITRYDLDTQLSSNIKITPQLLFREGFKCAGDDLLLDIIRREILPAFEKAIAQAGVSNSRSVMQQLFQAQGRFDDQGTLRQQVSLQLIIPLGHALLNAWEHGRTVNTTFGELLATLPSPHVLAYIEETVRLSGGTLNVLNIPLYSDPESLNHAALTGQLSLTGVLKSLCEIIEYYRCDVLLISGQPGSLPGIQTYFRRRQPVPSVRIIMMQNYPLHSDFPFCPKKGGENGKITALLGATIFHLATDLRLPGFNITPGNITSDSTLRYMGVLDENNLLSNENICYQQNDDGSFPQVIDIPIRGNIRLGFRQADNPEWPATPLYQLTISDPNLARELAGGEILHVRLLREAGHDVFTLKDATLQSGKSITPECLRLSLHTLTDSNTANREYWIDSGNLFQ</sequence>
<dbReference type="RefSeq" id="WP_274371331.1">
    <property type="nucleotide sequence ID" value="NZ_JAKMWI010000017.1"/>
</dbReference>
<reference evidence="1" key="2">
    <citation type="submission" date="2020-10" db="EMBL/GenBank/DDBJ databases">
        <authorList>
            <consortium name="NCBI Pathogen Detection Project"/>
        </authorList>
    </citation>
    <scope>NUCLEOTIDE SEQUENCE</scope>
    <source>
        <strain evidence="1">Morganella morganii ARLG-3209</strain>
    </source>
</reference>
<name>A0AAN5MIC0_MORMO</name>
<dbReference type="InterPro" id="IPR009216">
    <property type="entry name" value="Virulence_factor_SrfB"/>
</dbReference>
<gene>
    <name evidence="1" type="ORF">I8608_003608</name>
</gene>
<reference evidence="1" key="1">
    <citation type="journal article" date="2018" name="Genome Biol.">
        <title>SKESA: strategic k-mer extension for scrupulous assemblies.</title>
        <authorList>
            <person name="Souvorov A."/>
            <person name="Agarwala R."/>
            <person name="Lipman D.J."/>
        </authorList>
    </citation>
    <scope>NUCLEOTIDE SEQUENCE</scope>
    <source>
        <strain evidence="1">Morganella morganii ARLG-3209</strain>
    </source>
</reference>
<proteinExistence type="predicted"/>
<dbReference type="EMBL" id="DACSWI010000014">
    <property type="protein sequence ID" value="HAT3810709.1"/>
    <property type="molecule type" value="Genomic_DNA"/>
</dbReference>
<protein>
    <submittedName>
        <fullName evidence="1">Virulence factor SrfB</fullName>
    </submittedName>
</protein>
<dbReference type="Pfam" id="PF07520">
    <property type="entry name" value="SrfB"/>
    <property type="match status" value="1"/>
</dbReference>
<dbReference type="AlphaFoldDB" id="A0AAN5MIC0"/>
<accession>A0AAN5MIC0</accession>
<evidence type="ECO:0000313" key="1">
    <source>
        <dbReference type="EMBL" id="HAT3810709.1"/>
    </source>
</evidence>
<dbReference type="PIRSF" id="PIRSF034585">
    <property type="entry name" value="SrfB"/>
    <property type="match status" value="1"/>
</dbReference>
<dbReference type="Proteomes" id="UP000865968">
    <property type="component" value="Unassembled WGS sequence"/>
</dbReference>
<evidence type="ECO:0000313" key="2">
    <source>
        <dbReference type="Proteomes" id="UP000865968"/>
    </source>
</evidence>
<organism evidence="1 2">
    <name type="scientific">Morganella morganii</name>
    <name type="common">Proteus morganii</name>
    <dbReference type="NCBI Taxonomy" id="582"/>
    <lineage>
        <taxon>Bacteria</taxon>
        <taxon>Pseudomonadati</taxon>
        <taxon>Pseudomonadota</taxon>
        <taxon>Gammaproteobacteria</taxon>
        <taxon>Enterobacterales</taxon>
        <taxon>Morganellaceae</taxon>
        <taxon>Morganella</taxon>
    </lineage>
</organism>